<proteinExistence type="predicted"/>
<dbReference type="SMART" id="SM00225">
    <property type="entry name" value="BTB"/>
    <property type="match status" value="2"/>
</dbReference>
<dbReference type="Gene3D" id="1.25.40.420">
    <property type="match status" value="1"/>
</dbReference>
<dbReference type="Proteomes" id="UP001229421">
    <property type="component" value="Unassembled WGS sequence"/>
</dbReference>
<reference evidence="5" key="1">
    <citation type="journal article" date="2023" name="bioRxiv">
        <title>Improved chromosome-level genome assembly for marigold (Tagetes erecta).</title>
        <authorList>
            <person name="Jiang F."/>
            <person name="Yuan L."/>
            <person name="Wang S."/>
            <person name="Wang H."/>
            <person name="Xu D."/>
            <person name="Wang A."/>
            <person name="Fan W."/>
        </authorList>
    </citation>
    <scope>NUCLEOTIDE SEQUENCE</scope>
    <source>
        <strain evidence="5">WSJ</strain>
        <tissue evidence="5">Leaf</tissue>
    </source>
</reference>
<dbReference type="CDD" id="cd18186">
    <property type="entry name" value="BTB_POZ_ZBTB_KLHL-like"/>
    <property type="match status" value="2"/>
</dbReference>
<evidence type="ECO:0000259" key="4">
    <source>
        <dbReference type="PROSITE" id="PS50097"/>
    </source>
</evidence>
<dbReference type="GO" id="GO:0005634">
    <property type="term" value="C:nucleus"/>
    <property type="evidence" value="ECO:0007669"/>
    <property type="project" value="TreeGrafter"/>
</dbReference>
<comment type="pathway">
    <text evidence="2">Protein modification; protein ubiquitination.</text>
</comment>
<evidence type="ECO:0000256" key="1">
    <source>
        <dbReference type="ARBA" id="ARBA00002668"/>
    </source>
</evidence>
<dbReference type="PANTHER" id="PTHR46336">
    <property type="entry name" value="OS02G0260700 PROTEIN"/>
    <property type="match status" value="1"/>
</dbReference>
<accession>A0AAD8P4Z4</accession>
<dbReference type="PANTHER" id="PTHR46336:SF3">
    <property type="entry name" value="BTB_POZ DOMAIN-CONTAINING PROTEIN POB1"/>
    <property type="match status" value="1"/>
</dbReference>
<evidence type="ECO:0000256" key="3">
    <source>
        <dbReference type="ARBA" id="ARBA00022786"/>
    </source>
</evidence>
<dbReference type="EMBL" id="JAUHHV010000002">
    <property type="protein sequence ID" value="KAK1432257.1"/>
    <property type="molecule type" value="Genomic_DNA"/>
</dbReference>
<protein>
    <recommendedName>
        <fullName evidence="4">BTB domain-containing protein</fullName>
    </recommendedName>
</protein>
<dbReference type="Gene3D" id="3.30.710.10">
    <property type="entry name" value="Potassium Channel Kv1.1, Chain A"/>
    <property type="match status" value="2"/>
</dbReference>
<feature type="domain" description="BTB" evidence="4">
    <location>
        <begin position="169"/>
        <end position="247"/>
    </location>
</feature>
<dbReference type="PROSITE" id="PS50097">
    <property type="entry name" value="BTB"/>
    <property type="match status" value="2"/>
</dbReference>
<comment type="function">
    <text evidence="1">May act as a substrate-specific adapter of an E3 ubiquitin-protein ligase complex (CUL3-RBX1-BTB) which mediates the ubiquitination and subsequent proteasomal degradation of target proteins.</text>
</comment>
<keyword evidence="6" id="KW-1185">Reference proteome</keyword>
<evidence type="ECO:0000313" key="5">
    <source>
        <dbReference type="EMBL" id="KAK1432257.1"/>
    </source>
</evidence>
<sequence length="471" mass="54356">MQSNFDVFDHGDFGFAFNNRNFSDRVLRIYIYSESTQSPLAKVKTLYVSSAILAGRSPFFYKLFSNGMRESAQCHAILRINASEEVALMEVLKFMYSNSLTVTTSAAVLDVLIVADKFDVASCMRHCSRLLRNQREFDVFDHRMAVLDSSEDGCDHDDFGFTFNESNLFDRVLRMYIFSESTQAPSAARVKTLYISSAILGAKSPFFYKLFSNSTQCQATLQIKASDEAGVMELLKFMYSNSLTVTTAYAVFDVLMAAHKFDVASCMRHCCRLLSDPLIMTPEFALFYLDLPSTILTTEAFHPLTVAVRQFFAVHYKDITRFKDESCELPLDCVETLLASDDLQVVSEDEVFLFVVDWVRAHYDNMKDRRGIIRMRLGKYIRFPYMTHKGLWQAMCSDECDRCFVLGEVAEALLFKENELPVKRMRKDKYRRFVKRTAYRYRPLAFNKTWITLCISTMFIKFFVQIIKGHC</sequence>
<evidence type="ECO:0000256" key="2">
    <source>
        <dbReference type="ARBA" id="ARBA00004906"/>
    </source>
</evidence>
<dbReference type="Pfam" id="PF00651">
    <property type="entry name" value="BTB"/>
    <property type="match status" value="2"/>
</dbReference>
<dbReference type="SMART" id="SM00875">
    <property type="entry name" value="BACK"/>
    <property type="match status" value="1"/>
</dbReference>
<dbReference type="InterPro" id="IPR011333">
    <property type="entry name" value="SKP1/BTB/POZ_sf"/>
</dbReference>
<feature type="domain" description="BTB" evidence="4">
    <location>
        <begin position="23"/>
        <end position="104"/>
    </location>
</feature>
<dbReference type="InterPro" id="IPR000210">
    <property type="entry name" value="BTB/POZ_dom"/>
</dbReference>
<dbReference type="SUPFAM" id="SSF54695">
    <property type="entry name" value="POZ domain"/>
    <property type="match status" value="2"/>
</dbReference>
<evidence type="ECO:0000313" key="6">
    <source>
        <dbReference type="Proteomes" id="UP001229421"/>
    </source>
</evidence>
<comment type="caution">
    <text evidence="5">The sequence shown here is derived from an EMBL/GenBank/DDBJ whole genome shotgun (WGS) entry which is preliminary data.</text>
</comment>
<dbReference type="GO" id="GO:0010114">
    <property type="term" value="P:response to red light"/>
    <property type="evidence" value="ECO:0007669"/>
    <property type="project" value="TreeGrafter"/>
</dbReference>
<dbReference type="InterPro" id="IPR011705">
    <property type="entry name" value="BACK"/>
</dbReference>
<name>A0AAD8P4Z4_TARER</name>
<organism evidence="5 6">
    <name type="scientific">Tagetes erecta</name>
    <name type="common">African marigold</name>
    <dbReference type="NCBI Taxonomy" id="13708"/>
    <lineage>
        <taxon>Eukaryota</taxon>
        <taxon>Viridiplantae</taxon>
        <taxon>Streptophyta</taxon>
        <taxon>Embryophyta</taxon>
        <taxon>Tracheophyta</taxon>
        <taxon>Spermatophyta</taxon>
        <taxon>Magnoliopsida</taxon>
        <taxon>eudicotyledons</taxon>
        <taxon>Gunneridae</taxon>
        <taxon>Pentapetalae</taxon>
        <taxon>asterids</taxon>
        <taxon>campanulids</taxon>
        <taxon>Asterales</taxon>
        <taxon>Asteraceae</taxon>
        <taxon>Asteroideae</taxon>
        <taxon>Heliantheae alliance</taxon>
        <taxon>Tageteae</taxon>
        <taxon>Tagetes</taxon>
    </lineage>
</organism>
<keyword evidence="3" id="KW-0833">Ubl conjugation pathway</keyword>
<gene>
    <name evidence="5" type="ORF">QVD17_09152</name>
</gene>
<dbReference type="FunFam" id="1.25.40.420:FF:000008">
    <property type="entry name" value="BTB/POZ domain-containing protein POB1"/>
    <property type="match status" value="1"/>
</dbReference>
<dbReference type="Pfam" id="PF07707">
    <property type="entry name" value="BACK"/>
    <property type="match status" value="1"/>
</dbReference>
<dbReference type="AlphaFoldDB" id="A0AAD8P4Z4"/>
<dbReference type="InterPro" id="IPR045890">
    <property type="entry name" value="POB1-like"/>
</dbReference>